<evidence type="ECO:0000313" key="2">
    <source>
        <dbReference type="EMBL" id="ASJ74898.1"/>
    </source>
</evidence>
<dbReference type="InterPro" id="IPR007433">
    <property type="entry name" value="DUF481"/>
</dbReference>
<keyword evidence="1" id="KW-0732">Signal</keyword>
<reference evidence="2 3" key="1">
    <citation type="submission" date="2016-12" db="EMBL/GenBank/DDBJ databases">
        <authorList>
            <person name="Song W.-J."/>
            <person name="Kurnit D.M."/>
        </authorList>
    </citation>
    <scope>NUCLEOTIDE SEQUENCE [LARGE SCALE GENOMIC DNA]</scope>
    <source>
        <strain evidence="2 3">IMCC3135</strain>
    </source>
</reference>
<accession>A0A2Z2NYR6</accession>
<evidence type="ECO:0000256" key="1">
    <source>
        <dbReference type="SAM" id="SignalP"/>
    </source>
</evidence>
<feature type="chain" id="PRO_5016395707" description="DUF481 domain-containing protein" evidence="1">
    <location>
        <begin position="28"/>
        <end position="287"/>
    </location>
</feature>
<organism evidence="2 3">
    <name type="scientific">Granulosicoccus antarcticus IMCC3135</name>
    <dbReference type="NCBI Taxonomy" id="1192854"/>
    <lineage>
        <taxon>Bacteria</taxon>
        <taxon>Pseudomonadati</taxon>
        <taxon>Pseudomonadota</taxon>
        <taxon>Gammaproteobacteria</taxon>
        <taxon>Chromatiales</taxon>
        <taxon>Granulosicoccaceae</taxon>
        <taxon>Granulosicoccus</taxon>
    </lineage>
</organism>
<proteinExistence type="predicted"/>
<keyword evidence="3" id="KW-1185">Reference proteome</keyword>
<dbReference type="KEGG" id="gai:IMCC3135_24145"/>
<protein>
    <recommendedName>
        <fullName evidence="4">DUF481 domain-containing protein</fullName>
    </recommendedName>
</protein>
<dbReference type="Pfam" id="PF04338">
    <property type="entry name" value="DUF481"/>
    <property type="match status" value="1"/>
</dbReference>
<name>A0A2Z2NYR6_9GAMM</name>
<gene>
    <name evidence="2" type="ORF">IMCC3135_24145</name>
</gene>
<evidence type="ECO:0008006" key="4">
    <source>
        <dbReference type="Google" id="ProtNLM"/>
    </source>
</evidence>
<dbReference type="EMBL" id="CP018632">
    <property type="protein sequence ID" value="ASJ74898.1"/>
    <property type="molecule type" value="Genomic_DNA"/>
</dbReference>
<sequence length="287" mass="30820">MTQRTLKKTFASLLVAGTLCTSGMVAAQDAEPKDAEAQESGFGSTFQGWRGTASLGATSSTGNAEASNINGSIRLSKTVNRWEHLVFGSVFKGTSSIVIVERDQEGNPITGDDGRPQRTIVKGDNSDRLALGYQPKFYYTPKTYFFGILDWEQDEPGNIDSATRQILGVGHRFFSDATGFLTAEVGLGNKNTDLVLGDDVNGGIGYIGLNYLNHITEEVTFNADLRSDFGSDNTFVEVGLGIAFKVSEKLAFKIAHFSRSNSDLSSGDSPLDSNSDSVTSLNLVVDI</sequence>
<dbReference type="AlphaFoldDB" id="A0A2Z2NYR6"/>
<feature type="signal peptide" evidence="1">
    <location>
        <begin position="1"/>
        <end position="27"/>
    </location>
</feature>
<dbReference type="Proteomes" id="UP000250079">
    <property type="component" value="Chromosome"/>
</dbReference>
<evidence type="ECO:0000313" key="3">
    <source>
        <dbReference type="Proteomes" id="UP000250079"/>
    </source>
</evidence>